<name>A0A2K8SLK6_9NOSO</name>
<reference evidence="1 2" key="1">
    <citation type="submission" date="2017-11" db="EMBL/GenBank/DDBJ databases">
        <title>Complete genome of a free-living desiccation-tolerant cyanobacterium and its photosynthetic adaptation to extreme terrestrial habitat.</title>
        <authorList>
            <person name="Shang J."/>
        </authorList>
    </citation>
    <scope>NUCLEOTIDE SEQUENCE [LARGE SCALE GENOMIC DNA]</scope>
    <source>
        <strain evidence="1 2">CCNUN1</strain>
    </source>
</reference>
<evidence type="ECO:0000313" key="1">
    <source>
        <dbReference type="EMBL" id="AUB36366.1"/>
    </source>
</evidence>
<evidence type="ECO:0000313" key="2">
    <source>
        <dbReference type="Proteomes" id="UP000232003"/>
    </source>
</evidence>
<keyword evidence="2" id="KW-1185">Reference proteome</keyword>
<dbReference type="Proteomes" id="UP000232003">
    <property type="component" value="Chromosome"/>
</dbReference>
<accession>A0A2K8SLK6</accession>
<protein>
    <submittedName>
        <fullName evidence="1">Uncharacterized protein</fullName>
    </submittedName>
</protein>
<sequence>MIQLERSAQEQIMPIALGLLSHDFQGDYQFNGRSIGKNREQITLALATEFSFQELYGDLEERIKKLERDFIYHKLQEFGTSASYLNPYEVKLLDHLLSDYNPLN</sequence>
<organism evidence="1 2">
    <name type="scientific">Nostoc flagelliforme CCNUN1</name>
    <dbReference type="NCBI Taxonomy" id="2038116"/>
    <lineage>
        <taxon>Bacteria</taxon>
        <taxon>Bacillati</taxon>
        <taxon>Cyanobacteriota</taxon>
        <taxon>Cyanophyceae</taxon>
        <taxon>Nostocales</taxon>
        <taxon>Nostocaceae</taxon>
        <taxon>Nostoc</taxon>
    </lineage>
</organism>
<proteinExistence type="predicted"/>
<dbReference type="KEGG" id="nfl:COO91_02278"/>
<gene>
    <name evidence="1" type="ORF">COO91_02278</name>
</gene>
<dbReference type="EMBL" id="CP024785">
    <property type="protein sequence ID" value="AUB36366.1"/>
    <property type="molecule type" value="Genomic_DNA"/>
</dbReference>
<dbReference type="AlphaFoldDB" id="A0A2K8SLK6"/>